<protein>
    <submittedName>
        <fullName evidence="3">Putative Transcriptional regulator, MerR family</fullName>
    </submittedName>
</protein>
<feature type="domain" description="HTH merR-type" evidence="2">
    <location>
        <begin position="1"/>
        <end position="70"/>
    </location>
</feature>
<dbReference type="InterPro" id="IPR000551">
    <property type="entry name" value="MerR-type_HTH_dom"/>
</dbReference>
<dbReference type="AlphaFoldDB" id="R4Z523"/>
<dbReference type="InterPro" id="IPR047057">
    <property type="entry name" value="MerR_fam"/>
</dbReference>
<comment type="caution">
    <text evidence="3">The sequence shown here is derived from an EMBL/GenBank/DDBJ whole genome shotgun (WGS) entry which is preliminary data.</text>
</comment>
<dbReference type="EMBL" id="CANL01000034">
    <property type="protein sequence ID" value="CCM64396.1"/>
    <property type="molecule type" value="Genomic_DNA"/>
</dbReference>
<sequence>MDYRAEELAVKAGTTVRNIRSYRDHGLLPAPERRGRLALYDDSHLDRLLLISKLIQRGYTLANIGELLSGQARGVDVAELLGVEAALLEPLPSRPGDGLTGAELMENYGVTDGTLVDTSERLGLIEPLDGDVPLPERRYRVRKPRALRAGRDLVEAGVPLDAAIAMSGELAAGLQPIAHKLVMLVADRVAQDAESALASNDSGHQAALIEVVQALRPLAAGVVAEELELAMNDEIQKHLGQLMDRLLVETGRSDPAGDSVDVPS</sequence>
<organism evidence="3 4">
    <name type="scientific">Candidatus Neomicrothrix parvicella RN1</name>
    <dbReference type="NCBI Taxonomy" id="1229780"/>
    <lineage>
        <taxon>Bacteria</taxon>
        <taxon>Bacillati</taxon>
        <taxon>Actinomycetota</taxon>
        <taxon>Acidimicrobiia</taxon>
        <taxon>Acidimicrobiales</taxon>
        <taxon>Microthrixaceae</taxon>
        <taxon>Candidatus Neomicrothrix</taxon>
    </lineage>
</organism>
<dbReference type="GO" id="GO:0003700">
    <property type="term" value="F:DNA-binding transcription factor activity"/>
    <property type="evidence" value="ECO:0007669"/>
    <property type="project" value="InterPro"/>
</dbReference>
<dbReference type="SUPFAM" id="SSF46955">
    <property type="entry name" value="Putative DNA-binding domain"/>
    <property type="match status" value="1"/>
</dbReference>
<dbReference type="STRING" id="1229780.BN381_40010"/>
<evidence type="ECO:0000313" key="3">
    <source>
        <dbReference type="EMBL" id="CCM64396.1"/>
    </source>
</evidence>
<dbReference type="eggNOG" id="COG0789">
    <property type="taxonomic scope" value="Bacteria"/>
</dbReference>
<dbReference type="Gene3D" id="1.10.1660.10">
    <property type="match status" value="1"/>
</dbReference>
<keyword evidence="4" id="KW-1185">Reference proteome</keyword>
<dbReference type="PROSITE" id="PS50937">
    <property type="entry name" value="HTH_MERR_2"/>
    <property type="match status" value="1"/>
</dbReference>
<reference evidence="3 4" key="1">
    <citation type="journal article" date="2013" name="ISME J.">
        <title>Metabolic model for the filamentous 'Candidatus Microthrix parvicella' based on genomic and metagenomic analyses.</title>
        <authorList>
            <person name="Jon McIlroy S."/>
            <person name="Kristiansen R."/>
            <person name="Albertsen M."/>
            <person name="Michael Karst S."/>
            <person name="Rossetti S."/>
            <person name="Lund Nielsen J."/>
            <person name="Tandoi V."/>
            <person name="James Seviour R."/>
            <person name="Nielsen P.H."/>
        </authorList>
    </citation>
    <scope>NUCLEOTIDE SEQUENCE [LARGE SCALE GENOMIC DNA]</scope>
    <source>
        <strain evidence="3 4">RN1</strain>
    </source>
</reference>
<dbReference type="RefSeq" id="WP_012228462.1">
    <property type="nucleotide sequence ID" value="NZ_HG422565.1"/>
</dbReference>
<evidence type="ECO:0000313" key="4">
    <source>
        <dbReference type="Proteomes" id="UP000018291"/>
    </source>
</evidence>
<keyword evidence="1" id="KW-0238">DNA-binding</keyword>
<dbReference type="HOGENOM" id="CLU_053144_0_0_11"/>
<dbReference type="Pfam" id="PF13411">
    <property type="entry name" value="MerR_1"/>
    <property type="match status" value="1"/>
</dbReference>
<name>R4Z523_9ACTN</name>
<dbReference type="InterPro" id="IPR009061">
    <property type="entry name" value="DNA-bd_dom_put_sf"/>
</dbReference>
<evidence type="ECO:0000259" key="2">
    <source>
        <dbReference type="PROSITE" id="PS50937"/>
    </source>
</evidence>
<dbReference type="PANTHER" id="PTHR30204:SF93">
    <property type="entry name" value="HTH MERR-TYPE DOMAIN-CONTAINING PROTEIN"/>
    <property type="match status" value="1"/>
</dbReference>
<evidence type="ECO:0000256" key="1">
    <source>
        <dbReference type="ARBA" id="ARBA00023125"/>
    </source>
</evidence>
<gene>
    <name evidence="3" type="ORF">BN381_40010</name>
</gene>
<proteinExistence type="predicted"/>
<dbReference type="PANTHER" id="PTHR30204">
    <property type="entry name" value="REDOX-CYCLING DRUG-SENSING TRANSCRIPTIONAL ACTIVATOR SOXR"/>
    <property type="match status" value="1"/>
</dbReference>
<dbReference type="SMART" id="SM00422">
    <property type="entry name" value="HTH_MERR"/>
    <property type="match status" value="1"/>
</dbReference>
<dbReference type="Proteomes" id="UP000018291">
    <property type="component" value="Unassembled WGS sequence"/>
</dbReference>
<dbReference type="GO" id="GO:0003677">
    <property type="term" value="F:DNA binding"/>
    <property type="evidence" value="ECO:0007669"/>
    <property type="project" value="UniProtKB-KW"/>
</dbReference>
<accession>R4Z523</accession>